<evidence type="ECO:0000256" key="5">
    <source>
        <dbReference type="ARBA" id="ARBA00022692"/>
    </source>
</evidence>
<evidence type="ECO:0000256" key="4">
    <source>
        <dbReference type="ARBA" id="ARBA00022475"/>
    </source>
</evidence>
<feature type="transmembrane region" description="Helical" evidence="9">
    <location>
        <begin position="30"/>
        <end position="49"/>
    </location>
</feature>
<dbReference type="PROSITE" id="PS50928">
    <property type="entry name" value="ABC_TM1"/>
    <property type="match status" value="1"/>
</dbReference>
<accession>A0ABT0FQK3</accession>
<feature type="transmembrane region" description="Helical" evidence="9">
    <location>
        <begin position="253"/>
        <end position="271"/>
    </location>
</feature>
<dbReference type="NCBIfam" id="TIGR01726">
    <property type="entry name" value="HEQRo_perm_3TM"/>
    <property type="match status" value="1"/>
</dbReference>
<dbReference type="CDD" id="cd06261">
    <property type="entry name" value="TM_PBP2"/>
    <property type="match status" value="1"/>
</dbReference>
<feature type="transmembrane region" description="Helical" evidence="9">
    <location>
        <begin position="78"/>
        <end position="102"/>
    </location>
</feature>
<evidence type="ECO:0000313" key="12">
    <source>
        <dbReference type="EMBL" id="MCK2214198.1"/>
    </source>
</evidence>
<organism evidence="12 13">
    <name type="scientific">Actinomadura luzonensis</name>
    <dbReference type="NCBI Taxonomy" id="2805427"/>
    <lineage>
        <taxon>Bacteria</taxon>
        <taxon>Bacillati</taxon>
        <taxon>Actinomycetota</taxon>
        <taxon>Actinomycetes</taxon>
        <taxon>Streptosporangiales</taxon>
        <taxon>Thermomonosporaceae</taxon>
        <taxon>Actinomadura</taxon>
    </lineage>
</organism>
<reference evidence="12 13" key="1">
    <citation type="submission" date="2022-04" db="EMBL/GenBank/DDBJ databases">
        <title>Genome draft of Actinomadura sp. ATCC 31491.</title>
        <authorList>
            <person name="Shi X."/>
            <person name="Du Y."/>
        </authorList>
    </citation>
    <scope>NUCLEOTIDE SEQUENCE [LARGE SCALE GENOMIC DNA]</scope>
    <source>
        <strain evidence="12 13">ATCC 31491</strain>
    </source>
</reference>
<evidence type="ECO:0000313" key="13">
    <source>
        <dbReference type="Proteomes" id="UP001317259"/>
    </source>
</evidence>
<gene>
    <name evidence="12" type="ORF">MF672_010405</name>
</gene>
<feature type="compositionally biased region" description="Basic and acidic residues" evidence="10">
    <location>
        <begin position="11"/>
        <end position="20"/>
    </location>
</feature>
<keyword evidence="6" id="KW-0029">Amino-acid transport</keyword>
<feature type="domain" description="ABC transmembrane type-1" evidence="11">
    <location>
        <begin position="78"/>
        <end position="271"/>
    </location>
</feature>
<evidence type="ECO:0000256" key="1">
    <source>
        <dbReference type="ARBA" id="ARBA00004651"/>
    </source>
</evidence>
<protein>
    <submittedName>
        <fullName evidence="12">Amino acid ABC transporter permease</fullName>
    </submittedName>
</protein>
<evidence type="ECO:0000259" key="11">
    <source>
        <dbReference type="PROSITE" id="PS50928"/>
    </source>
</evidence>
<proteinExistence type="inferred from homology"/>
<name>A0ABT0FQK3_9ACTN</name>
<dbReference type="InterPro" id="IPR035906">
    <property type="entry name" value="MetI-like_sf"/>
</dbReference>
<dbReference type="SUPFAM" id="SSF161098">
    <property type="entry name" value="MetI-like"/>
    <property type="match status" value="1"/>
</dbReference>
<evidence type="ECO:0000256" key="10">
    <source>
        <dbReference type="SAM" id="MobiDB-lite"/>
    </source>
</evidence>
<comment type="subcellular location">
    <subcellularLocation>
        <location evidence="1 9">Cell membrane</location>
        <topology evidence="1 9">Multi-pass membrane protein</topology>
    </subcellularLocation>
</comment>
<keyword evidence="8 9" id="KW-0472">Membrane</keyword>
<evidence type="ECO:0000256" key="8">
    <source>
        <dbReference type="ARBA" id="ARBA00023136"/>
    </source>
</evidence>
<dbReference type="Proteomes" id="UP001317259">
    <property type="component" value="Unassembled WGS sequence"/>
</dbReference>
<comment type="caution">
    <text evidence="12">The sequence shown here is derived from an EMBL/GenBank/DDBJ whole genome shotgun (WGS) entry which is preliminary data.</text>
</comment>
<keyword evidence="3 9" id="KW-0813">Transport</keyword>
<dbReference type="Gene3D" id="1.10.3720.10">
    <property type="entry name" value="MetI-like"/>
    <property type="match status" value="1"/>
</dbReference>
<evidence type="ECO:0000256" key="3">
    <source>
        <dbReference type="ARBA" id="ARBA00022448"/>
    </source>
</evidence>
<feature type="region of interest" description="Disordered" evidence="10">
    <location>
        <begin position="1"/>
        <end position="25"/>
    </location>
</feature>
<dbReference type="PANTHER" id="PTHR30614">
    <property type="entry name" value="MEMBRANE COMPONENT OF AMINO ACID ABC TRANSPORTER"/>
    <property type="match status" value="1"/>
</dbReference>
<dbReference type="PANTHER" id="PTHR30614:SF20">
    <property type="entry name" value="GLUTAMINE TRANSPORT SYSTEM PERMEASE PROTEIN GLNP"/>
    <property type="match status" value="1"/>
</dbReference>
<comment type="similarity">
    <text evidence="2">Belongs to the binding-protein-dependent transport system permease family. HisMQ subfamily.</text>
</comment>
<keyword evidence="5 9" id="KW-0812">Transmembrane</keyword>
<evidence type="ECO:0000256" key="7">
    <source>
        <dbReference type="ARBA" id="ARBA00022989"/>
    </source>
</evidence>
<evidence type="ECO:0000256" key="6">
    <source>
        <dbReference type="ARBA" id="ARBA00022970"/>
    </source>
</evidence>
<keyword evidence="7 9" id="KW-1133">Transmembrane helix</keyword>
<sequence length="284" mass="31083">MSERVTSGRVPSERQRERERARRAHGRRSASIATVSTIVFLVLVLWAVASSPGWPRVRELFFSWDHFVAALPDVASGFLLNIQIFVVAEALVLVIGLLTALARGIRTPAFFPIRALATLYTDLFRGVPTILVIYLIGFGLPALRLQGIPTNLVTLGIIALTLSYGAYVAEVFRAGIDSIHPSQVAAARSLGLSHAKTMRYVVLPQATRRVVPPLLNDFVSLQKDSALVATIGPLEALRQAQIHVASTFNYTPYLAAALLFLLLTVPLARFTDHLAARARRRRGA</sequence>
<dbReference type="InterPro" id="IPR010065">
    <property type="entry name" value="AA_ABC_transptr_permease_3TM"/>
</dbReference>
<dbReference type="Pfam" id="PF00528">
    <property type="entry name" value="BPD_transp_1"/>
    <property type="match status" value="1"/>
</dbReference>
<dbReference type="InterPro" id="IPR043429">
    <property type="entry name" value="ArtM/GltK/GlnP/TcyL/YhdX-like"/>
</dbReference>
<feature type="transmembrane region" description="Helical" evidence="9">
    <location>
        <begin position="123"/>
        <end position="143"/>
    </location>
</feature>
<evidence type="ECO:0000256" key="2">
    <source>
        <dbReference type="ARBA" id="ARBA00010072"/>
    </source>
</evidence>
<dbReference type="InterPro" id="IPR000515">
    <property type="entry name" value="MetI-like"/>
</dbReference>
<dbReference type="RefSeq" id="WP_242374569.1">
    <property type="nucleotide sequence ID" value="NZ_JAKRKC020000001.1"/>
</dbReference>
<keyword evidence="4" id="KW-1003">Cell membrane</keyword>
<evidence type="ECO:0000256" key="9">
    <source>
        <dbReference type="RuleBase" id="RU363032"/>
    </source>
</evidence>
<keyword evidence="13" id="KW-1185">Reference proteome</keyword>
<dbReference type="EMBL" id="JAKRKC020000001">
    <property type="protein sequence ID" value="MCK2214198.1"/>
    <property type="molecule type" value="Genomic_DNA"/>
</dbReference>